<proteinExistence type="predicted"/>
<reference evidence="1 2" key="1">
    <citation type="submission" date="2018-10" db="EMBL/GenBank/DDBJ databases">
        <title>Paraburkholderia sp. 7MK8-2, isolated from soil.</title>
        <authorList>
            <person name="Gao Z.-H."/>
            <person name="Qiu L.-H."/>
        </authorList>
    </citation>
    <scope>NUCLEOTIDE SEQUENCE [LARGE SCALE GENOMIC DNA]</scope>
    <source>
        <strain evidence="1 2">7MK8-2</strain>
    </source>
</reference>
<dbReference type="EMBL" id="RBZV01000005">
    <property type="protein sequence ID" value="RKP47549.1"/>
    <property type="molecule type" value="Genomic_DNA"/>
</dbReference>
<evidence type="ECO:0000313" key="2">
    <source>
        <dbReference type="Proteomes" id="UP000280434"/>
    </source>
</evidence>
<sequence>MALDENIEAVRDLQNSGNHVARLLGYMSIGVVPSRENMANAQQWLVSASDRLEPILKEAEANRVSQPSRPSFKG</sequence>
<protein>
    <submittedName>
        <fullName evidence="1">Uncharacterized protein</fullName>
    </submittedName>
</protein>
<organism evidence="1 2">
    <name type="scientific">Trinickia fusca</name>
    <dbReference type="NCBI Taxonomy" id="2419777"/>
    <lineage>
        <taxon>Bacteria</taxon>
        <taxon>Pseudomonadati</taxon>
        <taxon>Pseudomonadota</taxon>
        <taxon>Betaproteobacteria</taxon>
        <taxon>Burkholderiales</taxon>
        <taxon>Burkholderiaceae</taxon>
        <taxon>Trinickia</taxon>
    </lineage>
</organism>
<dbReference type="OrthoDB" id="8968065at2"/>
<dbReference type="RefSeq" id="WP_121278495.1">
    <property type="nucleotide sequence ID" value="NZ_RBZV01000005.1"/>
</dbReference>
<dbReference type="AlphaFoldDB" id="A0A494XHA9"/>
<name>A0A494XHA9_9BURK</name>
<gene>
    <name evidence="1" type="ORF">D7S89_15085</name>
</gene>
<comment type="caution">
    <text evidence="1">The sequence shown here is derived from an EMBL/GenBank/DDBJ whole genome shotgun (WGS) entry which is preliminary data.</text>
</comment>
<evidence type="ECO:0000313" key="1">
    <source>
        <dbReference type="EMBL" id="RKP47549.1"/>
    </source>
</evidence>
<keyword evidence="2" id="KW-1185">Reference proteome</keyword>
<dbReference type="Proteomes" id="UP000280434">
    <property type="component" value="Unassembled WGS sequence"/>
</dbReference>
<accession>A0A494XHA9</accession>